<comment type="caution">
    <text evidence="2">The sequence shown here is derived from an EMBL/GenBank/DDBJ whole genome shotgun (WGS) entry which is preliminary data.</text>
</comment>
<gene>
    <name evidence="2" type="ORF">X797_000776</name>
</gene>
<feature type="compositionally biased region" description="Polar residues" evidence="1">
    <location>
        <begin position="1"/>
        <end position="19"/>
    </location>
</feature>
<evidence type="ECO:0000256" key="1">
    <source>
        <dbReference type="SAM" id="MobiDB-lite"/>
    </source>
</evidence>
<accession>A0A0A1V941</accession>
<dbReference type="EMBL" id="JELW01000001">
    <property type="protein sequence ID" value="EXV06058.1"/>
    <property type="molecule type" value="Genomic_DNA"/>
</dbReference>
<proteinExistence type="predicted"/>
<feature type="compositionally biased region" description="Polar residues" evidence="1">
    <location>
        <begin position="33"/>
        <end position="42"/>
    </location>
</feature>
<name>A0A0A1V941_9HYPO</name>
<organism evidence="2 3">
    <name type="scientific">Metarhizium robertsii</name>
    <dbReference type="NCBI Taxonomy" id="568076"/>
    <lineage>
        <taxon>Eukaryota</taxon>
        <taxon>Fungi</taxon>
        <taxon>Dikarya</taxon>
        <taxon>Ascomycota</taxon>
        <taxon>Pezizomycotina</taxon>
        <taxon>Sordariomycetes</taxon>
        <taxon>Hypocreomycetidae</taxon>
        <taxon>Hypocreales</taxon>
        <taxon>Clavicipitaceae</taxon>
        <taxon>Metarhizium</taxon>
    </lineage>
</organism>
<feature type="compositionally biased region" description="Polar residues" evidence="1">
    <location>
        <begin position="50"/>
        <end position="61"/>
    </location>
</feature>
<dbReference type="HOGENOM" id="CLU_1796931_0_0_1"/>
<feature type="region of interest" description="Disordered" evidence="1">
    <location>
        <begin position="1"/>
        <end position="61"/>
    </location>
</feature>
<reference evidence="2 3" key="1">
    <citation type="submission" date="2014-02" db="EMBL/GenBank/DDBJ databases">
        <title>The genome sequence of the entomopathogenic fungus Metarhizium robertsii ARSEF 2575.</title>
        <authorList>
            <person name="Giuliano Garisto Donzelli B."/>
            <person name="Roe B.A."/>
            <person name="Macmil S.L."/>
            <person name="Krasnoff S.B."/>
            <person name="Gibson D.M."/>
        </authorList>
    </citation>
    <scope>NUCLEOTIDE SEQUENCE [LARGE SCALE GENOMIC DNA]</scope>
    <source>
        <strain evidence="2 3">ARSEF 2575</strain>
    </source>
</reference>
<dbReference type="AlphaFoldDB" id="A0A0A1V941"/>
<evidence type="ECO:0000313" key="3">
    <source>
        <dbReference type="Proteomes" id="UP000030151"/>
    </source>
</evidence>
<protein>
    <submittedName>
        <fullName evidence="2">Uncharacterized protein</fullName>
    </submittedName>
</protein>
<evidence type="ECO:0000313" key="2">
    <source>
        <dbReference type="EMBL" id="EXV06058.1"/>
    </source>
</evidence>
<sequence length="144" mass="16204">MSNSQPASVQDKSRTQSSGTKKHSEVQTIRFPNASNSESRSTGFIDRTRSTGLATRQNTNSHVAKMHRCALFRRHGSRRTWPAHDETPDIWGLQPSGTIILRPPPHRYIPATLKGEGSNQQRKYLYLDARGVHAGPGRRQFVML</sequence>
<dbReference type="Proteomes" id="UP000030151">
    <property type="component" value="Unassembled WGS sequence"/>
</dbReference>